<organism evidence="1">
    <name type="scientific">Anguilla anguilla</name>
    <name type="common">European freshwater eel</name>
    <name type="synonym">Muraena anguilla</name>
    <dbReference type="NCBI Taxonomy" id="7936"/>
    <lineage>
        <taxon>Eukaryota</taxon>
        <taxon>Metazoa</taxon>
        <taxon>Chordata</taxon>
        <taxon>Craniata</taxon>
        <taxon>Vertebrata</taxon>
        <taxon>Euteleostomi</taxon>
        <taxon>Actinopterygii</taxon>
        <taxon>Neopterygii</taxon>
        <taxon>Teleostei</taxon>
        <taxon>Anguilliformes</taxon>
        <taxon>Anguillidae</taxon>
        <taxon>Anguilla</taxon>
    </lineage>
</organism>
<sequence>MIFWILFAFVYIFVTVLSIGSWLHYLAVNCCV</sequence>
<reference evidence="1" key="2">
    <citation type="journal article" date="2015" name="Fish Shellfish Immunol.">
        <title>Early steps in the European eel (Anguilla anguilla)-Vibrio vulnificus interaction in the gills: Role of the RtxA13 toxin.</title>
        <authorList>
            <person name="Callol A."/>
            <person name="Pajuelo D."/>
            <person name="Ebbesson L."/>
            <person name="Teles M."/>
            <person name="MacKenzie S."/>
            <person name="Amaro C."/>
        </authorList>
    </citation>
    <scope>NUCLEOTIDE SEQUENCE</scope>
</reference>
<proteinExistence type="predicted"/>
<protein>
    <submittedName>
        <fullName evidence="1">Uncharacterized protein</fullName>
    </submittedName>
</protein>
<name>A0A0E9RN33_ANGAN</name>
<dbReference type="EMBL" id="GBXM01078747">
    <property type="protein sequence ID" value="JAH29830.1"/>
    <property type="molecule type" value="Transcribed_RNA"/>
</dbReference>
<evidence type="ECO:0000313" key="1">
    <source>
        <dbReference type="EMBL" id="JAH29830.1"/>
    </source>
</evidence>
<dbReference type="AlphaFoldDB" id="A0A0E9RN33"/>
<accession>A0A0E9RN33</accession>
<reference evidence="1" key="1">
    <citation type="submission" date="2014-11" db="EMBL/GenBank/DDBJ databases">
        <authorList>
            <person name="Amaro Gonzalez C."/>
        </authorList>
    </citation>
    <scope>NUCLEOTIDE SEQUENCE</scope>
</reference>